<sequence>MTATSQNIVKETLTRAVESLDREVERHENHANYLREELDKAETAAKQARDDAAEIRKTLDA</sequence>
<organism evidence="2 3">
    <name type="scientific">Ferranicluibacter rubi</name>
    <dbReference type="NCBI Taxonomy" id="2715133"/>
    <lineage>
        <taxon>Bacteria</taxon>
        <taxon>Pseudomonadati</taxon>
        <taxon>Pseudomonadota</taxon>
        <taxon>Alphaproteobacteria</taxon>
        <taxon>Hyphomicrobiales</taxon>
        <taxon>Rhizobiaceae</taxon>
        <taxon>Ferranicluibacter</taxon>
    </lineage>
</organism>
<proteinExistence type="predicted"/>
<protein>
    <submittedName>
        <fullName evidence="2">Uncharacterized protein</fullName>
    </submittedName>
</protein>
<keyword evidence="3" id="KW-1185">Reference proteome</keyword>
<dbReference type="EMBL" id="JAANCM010000009">
    <property type="protein sequence ID" value="NHT77538.1"/>
    <property type="molecule type" value="Genomic_DNA"/>
</dbReference>
<name>A0AA44CBW5_9HYPH</name>
<reference evidence="2" key="1">
    <citation type="submission" date="2020-03" db="EMBL/GenBank/DDBJ databases">
        <title>Ferranicluibacter endophyticum gen. nov., sp. nov., a new genus isolated from Rubus ulmifolius Schott. stem.</title>
        <authorList>
            <person name="Roca-Couso R."/>
            <person name="Flores-Felix J.D."/>
            <person name="Igual J.M."/>
            <person name="Rivas R."/>
        </authorList>
    </citation>
    <scope>NUCLEOTIDE SEQUENCE</scope>
    <source>
        <strain evidence="2">CRRU44</strain>
    </source>
</reference>
<comment type="caution">
    <text evidence="2">The sequence shown here is derived from an EMBL/GenBank/DDBJ whole genome shotgun (WGS) entry which is preliminary data.</text>
</comment>
<dbReference type="RefSeq" id="WP_167130104.1">
    <property type="nucleotide sequence ID" value="NZ_JAANCM010000009.1"/>
</dbReference>
<feature type="coiled-coil region" evidence="1">
    <location>
        <begin position="10"/>
        <end position="58"/>
    </location>
</feature>
<gene>
    <name evidence="2" type="ORF">G8E10_17630</name>
</gene>
<evidence type="ECO:0000313" key="2">
    <source>
        <dbReference type="EMBL" id="NHT77538.1"/>
    </source>
</evidence>
<keyword evidence="1" id="KW-0175">Coiled coil</keyword>
<evidence type="ECO:0000256" key="1">
    <source>
        <dbReference type="SAM" id="Coils"/>
    </source>
</evidence>
<accession>A0AA44CBW5</accession>
<dbReference type="AlphaFoldDB" id="A0AA44CBW5"/>
<dbReference type="Proteomes" id="UP001155840">
    <property type="component" value="Unassembled WGS sequence"/>
</dbReference>
<evidence type="ECO:0000313" key="3">
    <source>
        <dbReference type="Proteomes" id="UP001155840"/>
    </source>
</evidence>